<evidence type="ECO:0000256" key="7">
    <source>
        <dbReference type="ARBA" id="ARBA00023136"/>
    </source>
</evidence>
<feature type="transmembrane region" description="Helical" evidence="10">
    <location>
        <begin position="302"/>
        <end position="319"/>
    </location>
</feature>
<feature type="transmembrane region" description="Helical" evidence="10">
    <location>
        <begin position="113"/>
        <end position="131"/>
    </location>
</feature>
<evidence type="ECO:0000256" key="2">
    <source>
        <dbReference type="ARBA" id="ARBA00010323"/>
    </source>
</evidence>
<reference evidence="11" key="2">
    <citation type="journal article" date="2021" name="PeerJ">
        <title>Extensive microbial diversity within the chicken gut microbiome revealed by metagenomics and culture.</title>
        <authorList>
            <person name="Gilroy R."/>
            <person name="Ravi A."/>
            <person name="Getino M."/>
            <person name="Pursley I."/>
            <person name="Horton D.L."/>
            <person name="Alikhan N.F."/>
            <person name="Baker D."/>
            <person name="Gharbi K."/>
            <person name="Hall N."/>
            <person name="Watson M."/>
            <person name="Adriaenssens E.M."/>
            <person name="Foster-Nyarko E."/>
            <person name="Jarju S."/>
            <person name="Secka A."/>
            <person name="Antonio M."/>
            <person name="Oren A."/>
            <person name="Chaudhuri R.R."/>
            <person name="La Ragione R."/>
            <person name="Hildebrand F."/>
            <person name="Pallen M.J."/>
        </authorList>
    </citation>
    <scope>NUCLEOTIDE SEQUENCE</scope>
    <source>
        <strain evidence="11">13766</strain>
    </source>
</reference>
<proteinExistence type="inferred from homology"/>
<dbReference type="PANTHER" id="PTHR13285">
    <property type="entry name" value="ACYLTRANSFERASE"/>
    <property type="match status" value="1"/>
</dbReference>
<feature type="transmembrane region" description="Helical" evidence="10">
    <location>
        <begin position="426"/>
        <end position="445"/>
    </location>
</feature>
<comment type="caution">
    <text evidence="11">The sequence shown here is derived from an EMBL/GenBank/DDBJ whole genome shotgun (WGS) entry which is preliminary data.</text>
</comment>
<feature type="transmembrane region" description="Helical" evidence="10">
    <location>
        <begin position="354"/>
        <end position="377"/>
    </location>
</feature>
<dbReference type="AlphaFoldDB" id="A0A9D1G0I3"/>
<evidence type="ECO:0000256" key="4">
    <source>
        <dbReference type="ARBA" id="ARBA00022679"/>
    </source>
</evidence>
<name>A0A9D1G0I3_9FIRM</name>
<feature type="transmembrane region" description="Helical" evidence="10">
    <location>
        <begin position="143"/>
        <end position="163"/>
    </location>
</feature>
<evidence type="ECO:0000256" key="8">
    <source>
        <dbReference type="ARBA" id="ARBA00023315"/>
    </source>
</evidence>
<reference evidence="11" key="1">
    <citation type="submission" date="2020-10" db="EMBL/GenBank/DDBJ databases">
        <authorList>
            <person name="Gilroy R."/>
        </authorList>
    </citation>
    <scope>NUCLEOTIDE SEQUENCE</scope>
    <source>
        <strain evidence="11">13766</strain>
    </source>
</reference>
<evidence type="ECO:0000313" key="11">
    <source>
        <dbReference type="EMBL" id="HIS92991.1"/>
    </source>
</evidence>
<dbReference type="PIRSF" id="PIRSF500217">
    <property type="entry name" value="AlgI"/>
    <property type="match status" value="1"/>
</dbReference>
<keyword evidence="5 10" id="KW-0812">Transmembrane</keyword>
<dbReference type="PANTHER" id="PTHR13285:SF23">
    <property type="entry name" value="TEICHOIC ACID D-ALANYLTRANSFERASE"/>
    <property type="match status" value="1"/>
</dbReference>
<dbReference type="Pfam" id="PF03062">
    <property type="entry name" value="MBOAT"/>
    <property type="match status" value="1"/>
</dbReference>
<gene>
    <name evidence="11" type="ORF">IAA84_08265</name>
</gene>
<keyword evidence="4 9" id="KW-0808">Transferase</keyword>
<dbReference type="GO" id="GO:0005886">
    <property type="term" value="C:plasma membrane"/>
    <property type="evidence" value="ECO:0007669"/>
    <property type="project" value="UniProtKB-SubCell"/>
</dbReference>
<evidence type="ECO:0000313" key="12">
    <source>
        <dbReference type="Proteomes" id="UP000824140"/>
    </source>
</evidence>
<keyword evidence="7 9" id="KW-0472">Membrane</keyword>
<dbReference type="PIRSF" id="PIRSF016636">
    <property type="entry name" value="AlgI_DltB"/>
    <property type="match status" value="1"/>
</dbReference>
<comment type="similarity">
    <text evidence="2 9">Belongs to the membrane-bound acyltransferase family.</text>
</comment>
<evidence type="ECO:0000256" key="10">
    <source>
        <dbReference type="SAM" id="Phobius"/>
    </source>
</evidence>
<feature type="transmembrane region" description="Helical" evidence="10">
    <location>
        <begin position="41"/>
        <end position="62"/>
    </location>
</feature>
<dbReference type="InterPro" id="IPR024194">
    <property type="entry name" value="Ac/AlaTfrase_AlgI/DltB"/>
</dbReference>
<evidence type="ECO:0000256" key="1">
    <source>
        <dbReference type="ARBA" id="ARBA00004651"/>
    </source>
</evidence>
<feature type="transmembrane region" description="Helical" evidence="10">
    <location>
        <begin position="218"/>
        <end position="236"/>
    </location>
</feature>
<comment type="subcellular location">
    <subcellularLocation>
        <location evidence="1">Cell membrane</location>
        <topology evidence="1">Multi-pass membrane protein</topology>
    </subcellularLocation>
</comment>
<dbReference type="Proteomes" id="UP000824140">
    <property type="component" value="Unassembled WGS sequence"/>
</dbReference>
<dbReference type="InterPro" id="IPR051085">
    <property type="entry name" value="MB_O-acyltransferase"/>
</dbReference>
<dbReference type="InterPro" id="IPR028362">
    <property type="entry name" value="AlgI"/>
</dbReference>
<organism evidence="11 12">
    <name type="scientific">Candidatus Alectryocaccomicrobium excrementavium</name>
    <dbReference type="NCBI Taxonomy" id="2840668"/>
    <lineage>
        <taxon>Bacteria</taxon>
        <taxon>Bacillati</taxon>
        <taxon>Bacillota</taxon>
        <taxon>Clostridia</taxon>
        <taxon>Candidatus Alectryocaccomicrobium</taxon>
    </lineage>
</organism>
<keyword evidence="8 9" id="KW-0012">Acyltransferase</keyword>
<accession>A0A9D1G0I3</accession>
<sequence>MIFSSASFLFAFLPCVAVVYYILRSRLARNVFLTLVSLFFYAWGEPWFVLVMLLSIVINWFVALRIGAGRHKKAWLVAGLVCDLGLLGVFKYLGFLMENVNWVFRLSLPVPQIVLPIGISFFTFQAISYIIDVYRGEGRVQKNLMNVCLYISFFPQLIAGPIVRYQTFDDQITTRRETLDDFCEGVRRFILGLAKKVLLANNLAALADTAFAMETTELSLVATWLAAIAYLLQLYFDFSGYSDMAIGLARMFGFHLLENFQTPFIARSIAGFWKRWHISLTSWFRDYLYFPLGGSRVSKGRLVFNMGVVWLLTGLWHGAQWTYLAWGGVFFVLQVFERFTGAGKWFEKHWIGHVYLCLMVLIASVVSRADSIPHALALYQSMFGLDGSAIFDNTARMFLREYGVFIAAGMLCCLPAPRRVPDALRGVGLAAAGFVAITYVVMGSYNPFIYFNF</sequence>
<dbReference type="GO" id="GO:0016746">
    <property type="term" value="F:acyltransferase activity"/>
    <property type="evidence" value="ECO:0007669"/>
    <property type="project" value="UniProtKB-KW"/>
</dbReference>
<evidence type="ECO:0000256" key="5">
    <source>
        <dbReference type="ARBA" id="ARBA00022692"/>
    </source>
</evidence>
<evidence type="ECO:0000256" key="9">
    <source>
        <dbReference type="PIRNR" id="PIRNR016636"/>
    </source>
</evidence>
<dbReference type="EMBL" id="DVJN01000164">
    <property type="protein sequence ID" value="HIS92991.1"/>
    <property type="molecule type" value="Genomic_DNA"/>
</dbReference>
<feature type="transmembrane region" description="Helical" evidence="10">
    <location>
        <begin position="74"/>
        <end position="93"/>
    </location>
</feature>
<evidence type="ECO:0000256" key="3">
    <source>
        <dbReference type="ARBA" id="ARBA00022475"/>
    </source>
</evidence>
<keyword evidence="6 10" id="KW-1133">Transmembrane helix</keyword>
<keyword evidence="3 9" id="KW-1003">Cell membrane</keyword>
<protein>
    <submittedName>
        <fullName evidence="11">MBOAT family protein</fullName>
    </submittedName>
</protein>
<evidence type="ECO:0000256" key="6">
    <source>
        <dbReference type="ARBA" id="ARBA00022989"/>
    </source>
</evidence>
<dbReference type="GO" id="GO:0042121">
    <property type="term" value="P:alginic acid biosynthetic process"/>
    <property type="evidence" value="ECO:0007669"/>
    <property type="project" value="InterPro"/>
</dbReference>
<dbReference type="InterPro" id="IPR004299">
    <property type="entry name" value="MBOAT_fam"/>
</dbReference>